<dbReference type="OrthoDB" id="7365284at2"/>
<dbReference type="AlphaFoldDB" id="A0A845MK56"/>
<dbReference type="Proteomes" id="UP000445696">
    <property type="component" value="Unassembled WGS sequence"/>
</dbReference>
<feature type="transmembrane region" description="Helical" evidence="1">
    <location>
        <begin position="12"/>
        <end position="32"/>
    </location>
</feature>
<protein>
    <submittedName>
        <fullName evidence="2">Uncharacterized protein</fullName>
    </submittedName>
</protein>
<proteinExistence type="predicted"/>
<gene>
    <name evidence="2" type="ORF">GQF03_17730</name>
</gene>
<reference evidence="2 3" key="1">
    <citation type="journal article" date="2014" name="Int. J. Syst. Evol. Microbiol.">
        <title>Sneathiella chungangensis sp. nov., isolated from a marine sand, and emended description of the genus Sneathiella.</title>
        <authorList>
            <person name="Siamphan C."/>
            <person name="Kim H."/>
            <person name="Lee J.S."/>
            <person name="Kim W."/>
        </authorList>
    </citation>
    <scope>NUCLEOTIDE SEQUENCE [LARGE SCALE GENOMIC DNA]</scope>
    <source>
        <strain evidence="2 3">KCTC 32476</strain>
    </source>
</reference>
<sequence length="173" mass="18897">MTTVHAYPVRIILGGYARAGFGIALTLVPLLLLNPISVIVYLLVFLLCVFVGFGVRAVIRQFTRFEVSGTGIVMSGPVNRRINWEELEGFSLNYYSTRRDREAGWMQLKLKGGGARLGIDSTISDFEGLVRLSFGAAARNGLMPDAKTVRNLQALGISRPESGRSAAYGTVNR</sequence>
<accession>A0A845MK56</accession>
<keyword evidence="1" id="KW-0472">Membrane</keyword>
<organism evidence="2 3">
    <name type="scientific">Sneathiella chungangensis</name>
    <dbReference type="NCBI Taxonomy" id="1418234"/>
    <lineage>
        <taxon>Bacteria</taxon>
        <taxon>Pseudomonadati</taxon>
        <taxon>Pseudomonadota</taxon>
        <taxon>Alphaproteobacteria</taxon>
        <taxon>Sneathiellales</taxon>
        <taxon>Sneathiellaceae</taxon>
        <taxon>Sneathiella</taxon>
    </lineage>
</organism>
<evidence type="ECO:0000256" key="1">
    <source>
        <dbReference type="SAM" id="Phobius"/>
    </source>
</evidence>
<keyword evidence="3" id="KW-1185">Reference proteome</keyword>
<feature type="transmembrane region" description="Helical" evidence="1">
    <location>
        <begin position="38"/>
        <end position="59"/>
    </location>
</feature>
<name>A0A845MK56_9PROT</name>
<dbReference type="RefSeq" id="WP_161340635.1">
    <property type="nucleotide sequence ID" value="NZ_JBHSDG010000003.1"/>
</dbReference>
<dbReference type="EMBL" id="WTVA01000015">
    <property type="protein sequence ID" value="MZR24179.1"/>
    <property type="molecule type" value="Genomic_DNA"/>
</dbReference>
<comment type="caution">
    <text evidence="2">The sequence shown here is derived from an EMBL/GenBank/DDBJ whole genome shotgun (WGS) entry which is preliminary data.</text>
</comment>
<keyword evidence="1" id="KW-1133">Transmembrane helix</keyword>
<evidence type="ECO:0000313" key="2">
    <source>
        <dbReference type="EMBL" id="MZR24179.1"/>
    </source>
</evidence>
<evidence type="ECO:0000313" key="3">
    <source>
        <dbReference type="Proteomes" id="UP000445696"/>
    </source>
</evidence>
<keyword evidence="1" id="KW-0812">Transmembrane</keyword>